<organism evidence="8">
    <name type="scientific">Sheuella amnicola</name>
    <dbReference type="NCBI Taxonomy" id="2707330"/>
    <lineage>
        <taxon>Bacteria</taxon>
        <taxon>Pseudomonadati</taxon>
        <taxon>Pseudomonadota</taxon>
        <taxon>Betaproteobacteria</taxon>
        <taxon>Burkholderiales</taxon>
        <taxon>Alcaligenaceae</taxon>
        <taxon>Sheuella</taxon>
    </lineage>
</organism>
<comment type="caution">
    <text evidence="8">The sequence shown here is derived from an EMBL/GenBank/DDBJ whole genome shotgun (WGS) entry which is preliminary data.</text>
</comment>
<dbReference type="EMBL" id="JAAGRN010000001">
    <property type="protein sequence ID" value="NDY82065.1"/>
    <property type="molecule type" value="Genomic_DNA"/>
</dbReference>
<gene>
    <name evidence="8" type="primary">leuE</name>
    <name evidence="8" type="ORF">G3I67_02365</name>
</gene>
<dbReference type="RefSeq" id="WP_163651344.1">
    <property type="nucleotide sequence ID" value="NZ_JAAGRN010000001.1"/>
</dbReference>
<dbReference type="InterPro" id="IPR001123">
    <property type="entry name" value="LeuE-type"/>
</dbReference>
<dbReference type="GO" id="GO:0015190">
    <property type="term" value="F:L-leucine transmembrane transporter activity"/>
    <property type="evidence" value="ECO:0007669"/>
    <property type="project" value="TreeGrafter"/>
</dbReference>
<protein>
    <submittedName>
        <fullName evidence="8">Leucine efflux protein LeuE</fullName>
    </submittedName>
</protein>
<keyword evidence="4 7" id="KW-0812">Transmembrane</keyword>
<evidence type="ECO:0000256" key="5">
    <source>
        <dbReference type="ARBA" id="ARBA00022989"/>
    </source>
</evidence>
<evidence type="ECO:0000256" key="3">
    <source>
        <dbReference type="ARBA" id="ARBA00022475"/>
    </source>
</evidence>
<dbReference type="Pfam" id="PF01810">
    <property type="entry name" value="LysE"/>
    <property type="match status" value="1"/>
</dbReference>
<evidence type="ECO:0000256" key="1">
    <source>
        <dbReference type="ARBA" id="ARBA00004651"/>
    </source>
</evidence>
<sequence>MFGITDIGLFFAGTIAIVLLPGPNSLYVLTVSAKSGKRIGYGAATGVFFGDAILMILTALGAASVLHTTPVLYAIVRWAGAAYLGYIGIKMLIGAYRSLTEFRQDKSELVNNLTASLAMVKEITPLGAARKAFIISLLNPKAILFFLSYFVQFVDPAYPYPQISFLILGCIVQACSLTYLSALIFGGIKFARAFSGRRILSSVMTGAVGLMFLAFAVRLTR</sequence>
<evidence type="ECO:0000313" key="8">
    <source>
        <dbReference type="EMBL" id="NDY82065.1"/>
    </source>
</evidence>
<dbReference type="PANTHER" id="PTHR30086">
    <property type="entry name" value="ARGININE EXPORTER PROTEIN ARGO"/>
    <property type="match status" value="1"/>
</dbReference>
<reference evidence="8" key="1">
    <citation type="submission" date="2020-02" db="EMBL/GenBank/DDBJ databases">
        <authorList>
            <person name="Chen W.-M."/>
        </authorList>
    </citation>
    <scope>NUCLEOTIDE SEQUENCE</scope>
    <source>
        <strain evidence="8">NBD-18</strain>
    </source>
</reference>
<evidence type="ECO:0000256" key="6">
    <source>
        <dbReference type="ARBA" id="ARBA00023136"/>
    </source>
</evidence>
<feature type="transmembrane region" description="Helical" evidence="7">
    <location>
        <begin position="163"/>
        <end position="187"/>
    </location>
</feature>
<feature type="transmembrane region" description="Helical" evidence="7">
    <location>
        <begin position="199"/>
        <end position="219"/>
    </location>
</feature>
<feature type="transmembrane region" description="Helical" evidence="7">
    <location>
        <begin position="132"/>
        <end position="151"/>
    </location>
</feature>
<name>A0A6B2R3R6_9BURK</name>
<dbReference type="AlphaFoldDB" id="A0A6B2R3R6"/>
<feature type="transmembrane region" description="Helical" evidence="7">
    <location>
        <begin position="71"/>
        <end position="93"/>
    </location>
</feature>
<evidence type="ECO:0000256" key="2">
    <source>
        <dbReference type="ARBA" id="ARBA00007928"/>
    </source>
</evidence>
<accession>A0A6B2R3R6</accession>
<keyword evidence="3" id="KW-1003">Cell membrane</keyword>
<dbReference type="GO" id="GO:0005886">
    <property type="term" value="C:plasma membrane"/>
    <property type="evidence" value="ECO:0007669"/>
    <property type="project" value="UniProtKB-SubCell"/>
</dbReference>
<comment type="subcellular location">
    <subcellularLocation>
        <location evidence="1">Cell membrane</location>
        <topology evidence="1">Multi-pass membrane protein</topology>
    </subcellularLocation>
</comment>
<keyword evidence="5 7" id="KW-1133">Transmembrane helix</keyword>
<dbReference type="NCBIfam" id="NF008201">
    <property type="entry name" value="PRK10958.1"/>
    <property type="match status" value="1"/>
</dbReference>
<dbReference type="PANTHER" id="PTHR30086:SF15">
    <property type="entry name" value="LEUCINE EFFLUX PROTEIN"/>
    <property type="match status" value="1"/>
</dbReference>
<proteinExistence type="inferred from homology"/>
<evidence type="ECO:0000256" key="4">
    <source>
        <dbReference type="ARBA" id="ARBA00022692"/>
    </source>
</evidence>
<keyword evidence="6 7" id="KW-0472">Membrane</keyword>
<feature type="transmembrane region" description="Helical" evidence="7">
    <location>
        <begin position="41"/>
        <end position="65"/>
    </location>
</feature>
<dbReference type="GO" id="GO:0015820">
    <property type="term" value="P:L-leucine transport"/>
    <property type="evidence" value="ECO:0007669"/>
    <property type="project" value="TreeGrafter"/>
</dbReference>
<feature type="transmembrane region" description="Helical" evidence="7">
    <location>
        <begin position="6"/>
        <end position="29"/>
    </location>
</feature>
<evidence type="ECO:0000256" key="7">
    <source>
        <dbReference type="SAM" id="Phobius"/>
    </source>
</evidence>
<comment type="similarity">
    <text evidence="2">Belongs to the Rht family.</text>
</comment>
<dbReference type="PIRSF" id="PIRSF006324">
    <property type="entry name" value="LeuE"/>
    <property type="match status" value="1"/>
</dbReference>